<dbReference type="AlphaFoldDB" id="A0A1Z4N261"/>
<keyword evidence="2" id="KW-0472">Membrane</keyword>
<evidence type="ECO:0000256" key="2">
    <source>
        <dbReference type="SAM" id="Phobius"/>
    </source>
</evidence>
<sequence length="287" mass="32407">MSVHHNYQFHNQLILMPPLWVILLIIGGCHVTPQTSLQAVSKQINQAKSCSDKPIGYLDSKNVKPLQISSKTVTETGQIRADQYLAYTFEAKSGQKLSYQTNDNICVWVYAPDNQLITTKDLSQSGKYIIQVSTPQGSTTFSLAMNLQNMAAESASSDSAKSLSSISDSASRPTQVDRPSPEKLIDTYYTNINSHNYQDAWSSLTLELQSNKEAHPNGYSSYLEWWQQVNSIDTQQVGTNNNRDTSTVTIKCKYHMKSGKILYATIKYYLTWREAKNTWQINNVKRI</sequence>
<evidence type="ECO:0000256" key="1">
    <source>
        <dbReference type="SAM" id="MobiDB-lite"/>
    </source>
</evidence>
<evidence type="ECO:0000313" key="4">
    <source>
        <dbReference type="Proteomes" id="UP000218785"/>
    </source>
</evidence>
<dbReference type="Gene3D" id="2.60.120.380">
    <property type="match status" value="1"/>
</dbReference>
<evidence type="ECO:0008006" key="5">
    <source>
        <dbReference type="Google" id="ProtNLM"/>
    </source>
</evidence>
<name>A0A1Z4N261_9CYAN</name>
<gene>
    <name evidence="3" type="ORF">NIES37_38050</name>
</gene>
<feature type="transmembrane region" description="Helical" evidence="2">
    <location>
        <begin position="12"/>
        <end position="33"/>
    </location>
</feature>
<organism evidence="3 4">
    <name type="scientific">Tolypothrix tenuis PCC 7101</name>
    <dbReference type="NCBI Taxonomy" id="231146"/>
    <lineage>
        <taxon>Bacteria</taxon>
        <taxon>Bacillati</taxon>
        <taxon>Cyanobacteriota</taxon>
        <taxon>Cyanophyceae</taxon>
        <taxon>Nostocales</taxon>
        <taxon>Tolypothrichaceae</taxon>
        <taxon>Tolypothrix</taxon>
    </lineage>
</organism>
<reference evidence="3 4" key="1">
    <citation type="submission" date="2017-06" db="EMBL/GenBank/DDBJ databases">
        <title>Genome sequencing of cyanobaciteial culture collection at National Institute for Environmental Studies (NIES).</title>
        <authorList>
            <person name="Hirose Y."/>
            <person name="Shimura Y."/>
            <person name="Fujisawa T."/>
            <person name="Nakamura Y."/>
            <person name="Kawachi M."/>
        </authorList>
    </citation>
    <scope>NUCLEOTIDE SEQUENCE [LARGE SCALE GENOMIC DNA]</scope>
    <source>
        <strain evidence="3 4">NIES-37</strain>
    </source>
</reference>
<evidence type="ECO:0000313" key="3">
    <source>
        <dbReference type="EMBL" id="BAY99822.1"/>
    </source>
</evidence>
<feature type="region of interest" description="Disordered" evidence="1">
    <location>
        <begin position="158"/>
        <end position="182"/>
    </location>
</feature>
<dbReference type="EMBL" id="AP018248">
    <property type="protein sequence ID" value="BAY99822.1"/>
    <property type="molecule type" value="Genomic_DNA"/>
</dbReference>
<keyword evidence="4" id="KW-1185">Reference proteome</keyword>
<protein>
    <recommendedName>
        <fullName evidence="5">ARC6 IMS domain-containing protein</fullName>
    </recommendedName>
</protein>
<dbReference type="KEGG" id="ttq:NIES37_38050"/>
<keyword evidence="2" id="KW-0812">Transmembrane</keyword>
<proteinExistence type="predicted"/>
<dbReference type="Proteomes" id="UP000218785">
    <property type="component" value="Chromosome"/>
</dbReference>
<accession>A0A1Z4N261</accession>
<feature type="compositionally biased region" description="Low complexity" evidence="1">
    <location>
        <begin position="158"/>
        <end position="171"/>
    </location>
</feature>
<keyword evidence="2" id="KW-1133">Transmembrane helix</keyword>